<keyword evidence="1" id="KW-0472">Membrane</keyword>
<sequence length="269" mass="29369">MSARASPRLLTRRLAALAGDLLIAGLIVIVLIAATPLGRMAALPLPPGLLGPTTCTPVTAETFADHADTRLWIDIWQAGQRDPGESRFSQETSLCHAQIFGLLPYAHFKLTHLTLLDLDPLPLWVEILPVDASGTVYHPADHTLALVACLMLLAALQPYGSLGKRLLGLRVTGPHRFRREALRLGPFLLYGLLCALDPLVVAGLRPDAPPSENPALIEAWLDTHWFLGTPWQSAVDWSLFAYALLGLSLIAVRRLAPWDRLAQTTVTRQ</sequence>
<evidence type="ECO:0000256" key="1">
    <source>
        <dbReference type="SAM" id="Phobius"/>
    </source>
</evidence>
<evidence type="ECO:0000313" key="2">
    <source>
        <dbReference type="EMBL" id="MCW1933608.1"/>
    </source>
</evidence>
<protein>
    <recommendedName>
        <fullName evidence="4">RDD family protein</fullName>
    </recommendedName>
</protein>
<dbReference type="Proteomes" id="UP001208938">
    <property type="component" value="Unassembled WGS sequence"/>
</dbReference>
<proteinExistence type="predicted"/>
<dbReference type="RefSeq" id="WP_264506495.1">
    <property type="nucleotide sequence ID" value="NZ_JAPDFL010000001.1"/>
</dbReference>
<dbReference type="EMBL" id="JAPDFL010000001">
    <property type="protein sequence ID" value="MCW1933608.1"/>
    <property type="molecule type" value="Genomic_DNA"/>
</dbReference>
<organism evidence="2 3">
    <name type="scientific">Pararhodobacter zhoushanensis</name>
    <dbReference type="NCBI Taxonomy" id="2479545"/>
    <lineage>
        <taxon>Bacteria</taxon>
        <taxon>Pseudomonadati</taxon>
        <taxon>Pseudomonadota</taxon>
        <taxon>Alphaproteobacteria</taxon>
        <taxon>Rhodobacterales</taxon>
        <taxon>Paracoccaceae</taxon>
        <taxon>Pararhodobacter</taxon>
    </lineage>
</organism>
<name>A0ABT3H1B6_9RHOB</name>
<evidence type="ECO:0008006" key="4">
    <source>
        <dbReference type="Google" id="ProtNLM"/>
    </source>
</evidence>
<keyword evidence="1" id="KW-1133">Transmembrane helix</keyword>
<evidence type="ECO:0000313" key="3">
    <source>
        <dbReference type="Proteomes" id="UP001208938"/>
    </source>
</evidence>
<feature type="transmembrane region" description="Helical" evidence="1">
    <location>
        <begin position="234"/>
        <end position="252"/>
    </location>
</feature>
<keyword evidence="3" id="KW-1185">Reference proteome</keyword>
<gene>
    <name evidence="2" type="ORF">OKW52_15425</name>
</gene>
<feature type="transmembrane region" description="Helical" evidence="1">
    <location>
        <begin position="181"/>
        <end position="204"/>
    </location>
</feature>
<comment type="caution">
    <text evidence="2">The sequence shown here is derived from an EMBL/GenBank/DDBJ whole genome shotgun (WGS) entry which is preliminary data.</text>
</comment>
<feature type="transmembrane region" description="Helical" evidence="1">
    <location>
        <begin position="21"/>
        <end position="42"/>
    </location>
</feature>
<accession>A0ABT3H1B6</accession>
<reference evidence="2 3" key="1">
    <citation type="submission" date="2022-10" db="EMBL/GenBank/DDBJ databases">
        <title>Pararhodobacter sp. nov., isolated from marine algae.</title>
        <authorList>
            <person name="Choi B.J."/>
            <person name="Kim J.M."/>
            <person name="Lee J.K."/>
            <person name="Choi D.G."/>
            <person name="Jeon C.O."/>
        </authorList>
    </citation>
    <scope>NUCLEOTIDE SEQUENCE [LARGE SCALE GENOMIC DNA]</scope>
    <source>
        <strain evidence="2 3">ZQ420</strain>
    </source>
</reference>
<keyword evidence="1" id="KW-0812">Transmembrane</keyword>
<feature type="transmembrane region" description="Helical" evidence="1">
    <location>
        <begin position="143"/>
        <end position="160"/>
    </location>
</feature>